<name>A0A7V8NV73_9BACT</name>
<protein>
    <submittedName>
        <fullName evidence="2">Uncharacterized protein</fullName>
    </submittedName>
</protein>
<dbReference type="EMBL" id="JACDQQ010002270">
    <property type="protein sequence ID" value="MBA0087966.1"/>
    <property type="molecule type" value="Genomic_DNA"/>
</dbReference>
<sequence>MGNRYLLLLGLFLGSVAPAAAQTPGPWKVLAQERVAPITTAPPTISSPPPAAFFLLSKGEKSNARFSLMFAEAYKRDQSLEHLSPMNEVKTLTLTWSTLPLVQLCRGRLQLDAFQSTLHIRDALLNPFGQGGMRGAHLPGYSYLGVPPSVNFSGLNLGFYFGRNAQTGDPTRSWRRLPRILGAVLN</sequence>
<keyword evidence="1" id="KW-0732">Signal</keyword>
<feature type="chain" id="PRO_5030550529" evidence="1">
    <location>
        <begin position="22"/>
        <end position="186"/>
    </location>
</feature>
<gene>
    <name evidence="2" type="ORF">HRJ53_23520</name>
</gene>
<reference evidence="2" key="1">
    <citation type="submission" date="2020-06" db="EMBL/GenBank/DDBJ databases">
        <title>Legume-microbial interactions unlock mineral nutrients during tropical forest succession.</title>
        <authorList>
            <person name="Epihov D.Z."/>
        </authorList>
    </citation>
    <scope>NUCLEOTIDE SEQUENCE [LARGE SCALE GENOMIC DNA]</scope>
    <source>
        <strain evidence="2">Pan2503</strain>
    </source>
</reference>
<proteinExistence type="predicted"/>
<dbReference type="Proteomes" id="UP000567293">
    <property type="component" value="Unassembled WGS sequence"/>
</dbReference>
<dbReference type="AlphaFoldDB" id="A0A7V8NV73"/>
<evidence type="ECO:0000313" key="2">
    <source>
        <dbReference type="EMBL" id="MBA0087966.1"/>
    </source>
</evidence>
<evidence type="ECO:0000313" key="3">
    <source>
        <dbReference type="Proteomes" id="UP000567293"/>
    </source>
</evidence>
<feature type="signal peptide" evidence="1">
    <location>
        <begin position="1"/>
        <end position="21"/>
    </location>
</feature>
<comment type="caution">
    <text evidence="2">The sequence shown here is derived from an EMBL/GenBank/DDBJ whole genome shotgun (WGS) entry which is preliminary data.</text>
</comment>
<evidence type="ECO:0000256" key="1">
    <source>
        <dbReference type="SAM" id="SignalP"/>
    </source>
</evidence>
<keyword evidence="3" id="KW-1185">Reference proteome</keyword>
<organism evidence="2 3">
    <name type="scientific">Candidatus Acidiferrum panamense</name>
    <dbReference type="NCBI Taxonomy" id="2741543"/>
    <lineage>
        <taxon>Bacteria</taxon>
        <taxon>Pseudomonadati</taxon>
        <taxon>Acidobacteriota</taxon>
        <taxon>Terriglobia</taxon>
        <taxon>Candidatus Acidiferrales</taxon>
        <taxon>Candidatus Acidiferrum</taxon>
    </lineage>
</organism>
<accession>A0A7V8NV73</accession>